<name>A0A9D1KJN7_9MOLU</name>
<dbReference type="Pfam" id="PF21694">
    <property type="entry name" value="DNA_pol3_delta_C"/>
    <property type="match status" value="1"/>
</dbReference>
<dbReference type="NCBIfam" id="TIGR01128">
    <property type="entry name" value="holA"/>
    <property type="match status" value="1"/>
</dbReference>
<comment type="caution">
    <text evidence="11">The sequence shown here is derived from an EMBL/GenBank/DDBJ whole genome shotgun (WGS) entry which is preliminary data.</text>
</comment>
<evidence type="ECO:0000256" key="4">
    <source>
        <dbReference type="ARBA" id="ARBA00022695"/>
    </source>
</evidence>
<organism evidence="11 12">
    <name type="scientific">Candidatus Pelethenecus faecipullorum</name>
    <dbReference type="NCBI Taxonomy" id="2840900"/>
    <lineage>
        <taxon>Bacteria</taxon>
        <taxon>Bacillati</taxon>
        <taxon>Mycoplasmatota</taxon>
        <taxon>Mollicutes</taxon>
        <taxon>Candidatus Pelethenecus</taxon>
    </lineage>
</organism>
<dbReference type="SUPFAM" id="SSF48019">
    <property type="entry name" value="post-AAA+ oligomerization domain-like"/>
    <property type="match status" value="1"/>
</dbReference>
<dbReference type="InterPro" id="IPR027417">
    <property type="entry name" value="P-loop_NTPase"/>
</dbReference>
<evidence type="ECO:0000256" key="7">
    <source>
        <dbReference type="ARBA" id="ARBA00034754"/>
    </source>
</evidence>
<reference evidence="11" key="2">
    <citation type="journal article" date="2021" name="PeerJ">
        <title>Extensive microbial diversity within the chicken gut microbiome revealed by metagenomics and culture.</title>
        <authorList>
            <person name="Gilroy R."/>
            <person name="Ravi A."/>
            <person name="Getino M."/>
            <person name="Pursley I."/>
            <person name="Horton D.L."/>
            <person name="Alikhan N.F."/>
            <person name="Baker D."/>
            <person name="Gharbi K."/>
            <person name="Hall N."/>
            <person name="Watson M."/>
            <person name="Adriaenssens E.M."/>
            <person name="Foster-Nyarko E."/>
            <person name="Jarju S."/>
            <person name="Secka A."/>
            <person name="Antonio M."/>
            <person name="Oren A."/>
            <person name="Chaudhuri R.R."/>
            <person name="La Ragione R."/>
            <person name="Hildebrand F."/>
            <person name="Pallen M.J."/>
        </authorList>
    </citation>
    <scope>NUCLEOTIDE SEQUENCE</scope>
    <source>
        <strain evidence="11">ChiW17-6978</strain>
    </source>
</reference>
<evidence type="ECO:0000259" key="10">
    <source>
        <dbReference type="Pfam" id="PF21694"/>
    </source>
</evidence>
<proteinExistence type="inferred from homology"/>
<dbReference type="Proteomes" id="UP000886758">
    <property type="component" value="Unassembled WGS sequence"/>
</dbReference>
<evidence type="ECO:0000256" key="1">
    <source>
        <dbReference type="ARBA" id="ARBA00012417"/>
    </source>
</evidence>
<dbReference type="EMBL" id="DVLF01000104">
    <property type="protein sequence ID" value="HIT50043.1"/>
    <property type="molecule type" value="Genomic_DNA"/>
</dbReference>
<dbReference type="Gene3D" id="1.10.8.60">
    <property type="match status" value="1"/>
</dbReference>
<dbReference type="PANTHER" id="PTHR34388:SF1">
    <property type="entry name" value="DNA POLYMERASE III SUBUNIT DELTA"/>
    <property type="match status" value="1"/>
</dbReference>
<dbReference type="Pfam" id="PF06144">
    <property type="entry name" value="DNA_pol3_delta"/>
    <property type="match status" value="1"/>
</dbReference>
<dbReference type="GO" id="GO:0009360">
    <property type="term" value="C:DNA polymerase III complex"/>
    <property type="evidence" value="ECO:0007669"/>
    <property type="project" value="InterPro"/>
</dbReference>
<keyword evidence="6" id="KW-0239">DNA-directed DNA polymerase</keyword>
<feature type="domain" description="DNA polymerase III delta subunit-like C-terminal" evidence="10">
    <location>
        <begin position="193"/>
        <end position="311"/>
    </location>
</feature>
<dbReference type="AlphaFoldDB" id="A0A9D1KJN7"/>
<dbReference type="InterPro" id="IPR010372">
    <property type="entry name" value="DNA_pol3_delta_N"/>
</dbReference>
<comment type="similarity">
    <text evidence="7">Belongs to the DNA polymerase HolA subunit family.</text>
</comment>
<evidence type="ECO:0000313" key="12">
    <source>
        <dbReference type="Proteomes" id="UP000886758"/>
    </source>
</evidence>
<comment type="catalytic activity">
    <reaction evidence="8">
        <text>DNA(n) + a 2'-deoxyribonucleoside 5'-triphosphate = DNA(n+1) + diphosphate</text>
        <dbReference type="Rhea" id="RHEA:22508"/>
        <dbReference type="Rhea" id="RHEA-COMP:17339"/>
        <dbReference type="Rhea" id="RHEA-COMP:17340"/>
        <dbReference type="ChEBI" id="CHEBI:33019"/>
        <dbReference type="ChEBI" id="CHEBI:61560"/>
        <dbReference type="ChEBI" id="CHEBI:173112"/>
        <dbReference type="EC" id="2.7.7.7"/>
    </reaction>
</comment>
<keyword evidence="3 11" id="KW-0808">Transferase</keyword>
<feature type="domain" description="DNA polymerase III delta N-terminal" evidence="9">
    <location>
        <begin position="25"/>
        <end position="121"/>
    </location>
</feature>
<reference evidence="11" key="1">
    <citation type="submission" date="2020-10" db="EMBL/GenBank/DDBJ databases">
        <authorList>
            <person name="Gilroy R."/>
        </authorList>
    </citation>
    <scope>NUCLEOTIDE SEQUENCE</scope>
    <source>
        <strain evidence="11">ChiW17-6978</strain>
    </source>
</reference>
<dbReference type="GO" id="GO:0003677">
    <property type="term" value="F:DNA binding"/>
    <property type="evidence" value="ECO:0007669"/>
    <property type="project" value="InterPro"/>
</dbReference>
<protein>
    <recommendedName>
        <fullName evidence="2">DNA polymerase III subunit delta</fullName>
        <ecNumber evidence="1">2.7.7.7</ecNumber>
    </recommendedName>
</protein>
<keyword evidence="4 11" id="KW-0548">Nucleotidyltransferase</keyword>
<dbReference type="EC" id="2.7.7.7" evidence="1"/>
<evidence type="ECO:0000256" key="6">
    <source>
        <dbReference type="ARBA" id="ARBA00022932"/>
    </source>
</evidence>
<evidence type="ECO:0000259" key="9">
    <source>
        <dbReference type="Pfam" id="PF06144"/>
    </source>
</evidence>
<sequence>MAVNMLLLADDLLIAEDKISDIKNGFSSDFQTISYDLEEDSIYTLCDELTTVSLFDEPKFVIVKGSEQLLLPKNERAFLTLLKAMNVKDSKDVLILLFLSAVDGSGSAFKKLKQFATVIECRLKNVVLSEYIQKKAADQGFEIEAAAVSLLESYTTSAMKLHNDLQMLFCYCWAEKKITRQDVLQMISSPLDDNVYALMDYVLAGNKKWMMKGLKDLKLKSVQPSTLISLLLNKFQEMYNVQVLLKSGLKQSALADLLGVSPGRAYYMIKNAKEHSAKAVLNHLKLLNDLDYQIKTGRIDQNLGLELYFLK</sequence>
<evidence type="ECO:0000313" key="11">
    <source>
        <dbReference type="EMBL" id="HIT50043.1"/>
    </source>
</evidence>
<evidence type="ECO:0000256" key="3">
    <source>
        <dbReference type="ARBA" id="ARBA00022679"/>
    </source>
</evidence>
<dbReference type="InterPro" id="IPR048466">
    <property type="entry name" value="DNA_pol3_delta-like_C"/>
</dbReference>
<dbReference type="Gene3D" id="1.20.272.10">
    <property type="match status" value="1"/>
</dbReference>
<dbReference type="InterPro" id="IPR005790">
    <property type="entry name" value="DNA_polIII_delta"/>
</dbReference>
<dbReference type="GO" id="GO:0006261">
    <property type="term" value="P:DNA-templated DNA replication"/>
    <property type="evidence" value="ECO:0007669"/>
    <property type="project" value="TreeGrafter"/>
</dbReference>
<evidence type="ECO:0000256" key="5">
    <source>
        <dbReference type="ARBA" id="ARBA00022705"/>
    </source>
</evidence>
<dbReference type="Gene3D" id="3.40.50.300">
    <property type="entry name" value="P-loop containing nucleotide triphosphate hydrolases"/>
    <property type="match status" value="1"/>
</dbReference>
<evidence type="ECO:0000256" key="8">
    <source>
        <dbReference type="ARBA" id="ARBA00049244"/>
    </source>
</evidence>
<dbReference type="GO" id="GO:0003887">
    <property type="term" value="F:DNA-directed DNA polymerase activity"/>
    <property type="evidence" value="ECO:0007669"/>
    <property type="project" value="UniProtKB-KW"/>
</dbReference>
<evidence type="ECO:0000256" key="2">
    <source>
        <dbReference type="ARBA" id="ARBA00017703"/>
    </source>
</evidence>
<accession>A0A9D1KJN7</accession>
<keyword evidence="5" id="KW-0235">DNA replication</keyword>
<dbReference type="InterPro" id="IPR008921">
    <property type="entry name" value="DNA_pol3_clamp-load_cplx_C"/>
</dbReference>
<gene>
    <name evidence="11" type="primary">holA</name>
    <name evidence="11" type="ORF">IAD46_03350</name>
</gene>
<dbReference type="PANTHER" id="PTHR34388">
    <property type="entry name" value="DNA POLYMERASE III SUBUNIT DELTA"/>
    <property type="match status" value="1"/>
</dbReference>